<sequence length="142" mass="15593">MDFLNQACEKVREIDMAELGQEKGKDVEEESWANVVPLTTDKSCTITELEANDESCATSPANKIIGNPRICQTKGRKSDKDKATEGNSTEGNSRFKSGIESKKKARICKTCKLVGHDTRNCPKKKEEQRLAAASGKGISHCM</sequence>
<feature type="region of interest" description="Disordered" evidence="1">
    <location>
        <begin position="67"/>
        <end position="99"/>
    </location>
</feature>
<evidence type="ECO:0000313" key="3">
    <source>
        <dbReference type="Proteomes" id="UP001177140"/>
    </source>
</evidence>
<comment type="caution">
    <text evidence="2">The sequence shown here is derived from an EMBL/GenBank/DDBJ whole genome shotgun (WGS) entry which is preliminary data.</text>
</comment>
<organism evidence="2 3">
    <name type="scientific">Papaver nudicaule</name>
    <name type="common">Iceland poppy</name>
    <dbReference type="NCBI Taxonomy" id="74823"/>
    <lineage>
        <taxon>Eukaryota</taxon>
        <taxon>Viridiplantae</taxon>
        <taxon>Streptophyta</taxon>
        <taxon>Embryophyta</taxon>
        <taxon>Tracheophyta</taxon>
        <taxon>Spermatophyta</taxon>
        <taxon>Magnoliopsida</taxon>
        <taxon>Ranunculales</taxon>
        <taxon>Papaveraceae</taxon>
        <taxon>Papaveroideae</taxon>
        <taxon>Papaver</taxon>
    </lineage>
</organism>
<dbReference type="SUPFAM" id="SSF57756">
    <property type="entry name" value="Retrovirus zinc finger-like domains"/>
    <property type="match status" value="1"/>
</dbReference>
<dbReference type="EMBL" id="JAJJMA010313097">
    <property type="protein sequence ID" value="MCL7049186.1"/>
    <property type="molecule type" value="Genomic_DNA"/>
</dbReference>
<dbReference type="GO" id="GO:0003676">
    <property type="term" value="F:nucleic acid binding"/>
    <property type="evidence" value="ECO:0007669"/>
    <property type="project" value="InterPro"/>
</dbReference>
<gene>
    <name evidence="2" type="ORF">MKW94_016292</name>
</gene>
<dbReference type="Proteomes" id="UP001177140">
    <property type="component" value="Unassembled WGS sequence"/>
</dbReference>
<dbReference type="InterPro" id="IPR036875">
    <property type="entry name" value="Znf_CCHC_sf"/>
</dbReference>
<keyword evidence="3" id="KW-1185">Reference proteome</keyword>
<evidence type="ECO:0000313" key="2">
    <source>
        <dbReference type="EMBL" id="MCL7049186.1"/>
    </source>
</evidence>
<evidence type="ECO:0000256" key="1">
    <source>
        <dbReference type="SAM" id="MobiDB-lite"/>
    </source>
</evidence>
<accession>A0AA42B3N6</accession>
<reference evidence="2" key="1">
    <citation type="submission" date="2022-03" db="EMBL/GenBank/DDBJ databases">
        <title>A functionally conserved STORR gene fusion in Papaver species that diverged 16.8 million years ago.</title>
        <authorList>
            <person name="Catania T."/>
        </authorList>
    </citation>
    <scope>NUCLEOTIDE SEQUENCE</scope>
    <source>
        <strain evidence="2">S-191538</strain>
    </source>
</reference>
<protein>
    <recommendedName>
        <fullName evidence="4">CCHC-type domain-containing protein</fullName>
    </recommendedName>
</protein>
<name>A0AA42B3N6_PAPNU</name>
<evidence type="ECO:0008006" key="4">
    <source>
        <dbReference type="Google" id="ProtNLM"/>
    </source>
</evidence>
<dbReference type="AlphaFoldDB" id="A0AA42B3N6"/>
<feature type="compositionally biased region" description="Polar residues" evidence="1">
    <location>
        <begin position="85"/>
        <end position="95"/>
    </location>
</feature>
<dbReference type="GO" id="GO:0008270">
    <property type="term" value="F:zinc ion binding"/>
    <property type="evidence" value="ECO:0007669"/>
    <property type="project" value="InterPro"/>
</dbReference>
<proteinExistence type="predicted"/>